<dbReference type="GO" id="GO:0005886">
    <property type="term" value="C:plasma membrane"/>
    <property type="evidence" value="ECO:0007669"/>
    <property type="project" value="UniProtKB-SubCell"/>
</dbReference>
<feature type="transmembrane region" description="Helical" evidence="7">
    <location>
        <begin position="75"/>
        <end position="97"/>
    </location>
</feature>
<evidence type="ECO:0000256" key="2">
    <source>
        <dbReference type="ARBA" id="ARBA00022448"/>
    </source>
</evidence>
<dbReference type="CDD" id="cd06261">
    <property type="entry name" value="TM_PBP2"/>
    <property type="match status" value="1"/>
</dbReference>
<keyword evidence="6 7" id="KW-0472">Membrane</keyword>
<dbReference type="Pfam" id="PF00528">
    <property type="entry name" value="BPD_transp_1"/>
    <property type="match status" value="1"/>
</dbReference>
<dbReference type="GO" id="GO:0055085">
    <property type="term" value="P:transmembrane transport"/>
    <property type="evidence" value="ECO:0007669"/>
    <property type="project" value="InterPro"/>
</dbReference>
<feature type="domain" description="ABC transmembrane type-1" evidence="8">
    <location>
        <begin position="72"/>
        <end position="286"/>
    </location>
</feature>
<feature type="transmembrane region" description="Helical" evidence="7">
    <location>
        <begin position="12"/>
        <end position="30"/>
    </location>
</feature>
<evidence type="ECO:0000313" key="10">
    <source>
        <dbReference type="Proteomes" id="UP000245202"/>
    </source>
</evidence>
<dbReference type="Gene3D" id="1.10.3720.10">
    <property type="entry name" value="MetI-like"/>
    <property type="match status" value="1"/>
</dbReference>
<dbReference type="Proteomes" id="UP000245202">
    <property type="component" value="Unassembled WGS sequence"/>
</dbReference>
<dbReference type="EMBL" id="BDQX01000047">
    <property type="protein sequence ID" value="GBG06487.1"/>
    <property type="molecule type" value="Genomic_DNA"/>
</dbReference>
<keyword evidence="5 7" id="KW-1133">Transmembrane helix</keyword>
<evidence type="ECO:0000259" key="8">
    <source>
        <dbReference type="PROSITE" id="PS50928"/>
    </source>
</evidence>
<keyword evidence="10" id="KW-1185">Reference proteome</keyword>
<dbReference type="InterPro" id="IPR035906">
    <property type="entry name" value="MetI-like_sf"/>
</dbReference>
<organism evidence="9 10">
    <name type="scientific">Paenibacillus agaridevorans</name>
    <dbReference type="NCBI Taxonomy" id="171404"/>
    <lineage>
        <taxon>Bacteria</taxon>
        <taxon>Bacillati</taxon>
        <taxon>Bacillota</taxon>
        <taxon>Bacilli</taxon>
        <taxon>Bacillales</taxon>
        <taxon>Paenibacillaceae</taxon>
        <taxon>Paenibacillus</taxon>
    </lineage>
</organism>
<protein>
    <recommendedName>
        <fullName evidence="8">ABC transmembrane type-1 domain-containing protein</fullName>
    </recommendedName>
</protein>
<feature type="transmembrane region" description="Helical" evidence="7">
    <location>
        <begin position="117"/>
        <end position="138"/>
    </location>
</feature>
<name>A0A2R5EIY0_9BACL</name>
<feature type="transmembrane region" description="Helical" evidence="7">
    <location>
        <begin position="205"/>
        <end position="225"/>
    </location>
</feature>
<reference evidence="9 10" key="1">
    <citation type="submission" date="2017-08" db="EMBL/GenBank/DDBJ databases">
        <title>Substantial Increase in Enzyme Production by Combined Drug-Resistance Mutations in Paenibacillus agaridevorans.</title>
        <authorList>
            <person name="Tanaka Y."/>
            <person name="Funane K."/>
            <person name="Hosaka T."/>
            <person name="Shiwa Y."/>
            <person name="Fujita N."/>
            <person name="Miyazaki T."/>
            <person name="Yoshikawa H."/>
            <person name="Murakami K."/>
            <person name="Kasahara K."/>
            <person name="Inaoka T."/>
            <person name="Hiraga Y."/>
            <person name="Ochi K."/>
        </authorList>
    </citation>
    <scope>NUCLEOTIDE SEQUENCE [LARGE SCALE GENOMIC DNA]</scope>
    <source>
        <strain evidence="9 10">T-3040</strain>
    </source>
</reference>
<comment type="subcellular location">
    <subcellularLocation>
        <location evidence="1 7">Cell membrane</location>
        <topology evidence="1 7">Multi-pass membrane protein</topology>
    </subcellularLocation>
</comment>
<feature type="transmembrane region" description="Helical" evidence="7">
    <location>
        <begin position="267"/>
        <end position="286"/>
    </location>
</feature>
<evidence type="ECO:0000256" key="7">
    <source>
        <dbReference type="RuleBase" id="RU363032"/>
    </source>
</evidence>
<dbReference type="PANTHER" id="PTHR43227">
    <property type="entry name" value="BLL4140 PROTEIN"/>
    <property type="match status" value="1"/>
</dbReference>
<evidence type="ECO:0000313" key="9">
    <source>
        <dbReference type="EMBL" id="GBG06487.1"/>
    </source>
</evidence>
<dbReference type="InterPro" id="IPR050809">
    <property type="entry name" value="UgpAE/MalFG_permease"/>
</dbReference>
<keyword evidence="2 7" id="KW-0813">Transport</keyword>
<keyword evidence="3" id="KW-1003">Cell membrane</keyword>
<accession>A0A2R5EIY0</accession>
<dbReference type="PROSITE" id="PS50928">
    <property type="entry name" value="ABC_TM1"/>
    <property type="match status" value="1"/>
</dbReference>
<dbReference type="SUPFAM" id="SSF161098">
    <property type="entry name" value="MetI-like"/>
    <property type="match status" value="1"/>
</dbReference>
<comment type="caution">
    <text evidence="9">The sequence shown here is derived from an EMBL/GenBank/DDBJ whole genome shotgun (WGS) entry which is preliminary data.</text>
</comment>
<dbReference type="PANTHER" id="PTHR43227:SF11">
    <property type="entry name" value="BLL4140 PROTEIN"/>
    <property type="match status" value="1"/>
</dbReference>
<evidence type="ECO:0000256" key="6">
    <source>
        <dbReference type="ARBA" id="ARBA00023136"/>
    </source>
</evidence>
<evidence type="ECO:0000256" key="1">
    <source>
        <dbReference type="ARBA" id="ARBA00004651"/>
    </source>
</evidence>
<evidence type="ECO:0000256" key="5">
    <source>
        <dbReference type="ARBA" id="ARBA00022989"/>
    </source>
</evidence>
<sequence>MQMMRVFLKQKYLYLMVLPGLILVFIFKYLPMYGVIIAFKDYNVFAGVFESKWVGLRWFRLFLDNPMALRVFKNTLLLGLYNLVFAFPLPIILALLLNELKIEWIKRTIQSITYLPYFISVIIIVGMLKELASLNGLFNQVLSLFNIEAMNFFGRPEFFRTLFIGSGIWQNLGWGTILYLAALTNIDPALYEAAHMDGAGRFRKIVHITLPGMAGTIVILLILAIGNMLEADFQRVLLMYNPVIYSTADIVGTYVYREGLESARFSYATAVGLMVSVISFVLLLAVNQISRRYSENSLW</sequence>
<keyword evidence="4 7" id="KW-0812">Transmembrane</keyword>
<dbReference type="InterPro" id="IPR000515">
    <property type="entry name" value="MetI-like"/>
</dbReference>
<evidence type="ECO:0000256" key="3">
    <source>
        <dbReference type="ARBA" id="ARBA00022475"/>
    </source>
</evidence>
<evidence type="ECO:0000256" key="4">
    <source>
        <dbReference type="ARBA" id="ARBA00022692"/>
    </source>
</evidence>
<feature type="transmembrane region" description="Helical" evidence="7">
    <location>
        <begin position="158"/>
        <end position="182"/>
    </location>
</feature>
<comment type="similarity">
    <text evidence="7">Belongs to the binding-protein-dependent transport system permease family.</text>
</comment>
<proteinExistence type="inferred from homology"/>
<gene>
    <name evidence="9" type="ORF">PAT3040_01014</name>
</gene>
<dbReference type="AlphaFoldDB" id="A0A2R5EIY0"/>